<sequence length="228" mass="25433">MGQNIYFLCWIPVLISIICCSFVSCGGYGPDDQCYLEKRATLKGGVPDDFCMEYDDGEYRSKFSRESCDDGLYLICCDDTCKCCTRPYCPDVALDGDDRPTCYNPTIPDPDSSEHTCSMVTRASTKGSSADQFCEQYIDGDFRYEFAEEDCYDGGYLVCCDGTCQCCDNEYCPDEEYDANGNPICYKPTISGAGSFPGERVVAARNASGTNQLKIKRRTINQTRDTRL</sequence>
<protein>
    <submittedName>
        <fullName evidence="2">Uncharacterized protein</fullName>
    </submittedName>
</protein>
<evidence type="ECO:0000313" key="3">
    <source>
        <dbReference type="Proteomes" id="UP001642540"/>
    </source>
</evidence>
<keyword evidence="1" id="KW-0812">Transmembrane</keyword>
<name>A0ABP1QCW0_9HEXA</name>
<accession>A0ABP1QCW0</accession>
<keyword evidence="1" id="KW-0472">Membrane</keyword>
<proteinExistence type="predicted"/>
<keyword evidence="3" id="KW-1185">Reference proteome</keyword>
<comment type="caution">
    <text evidence="2">The sequence shown here is derived from an EMBL/GenBank/DDBJ whole genome shotgun (WGS) entry which is preliminary data.</text>
</comment>
<feature type="transmembrane region" description="Helical" evidence="1">
    <location>
        <begin position="7"/>
        <end position="29"/>
    </location>
</feature>
<dbReference type="Proteomes" id="UP001642540">
    <property type="component" value="Unassembled WGS sequence"/>
</dbReference>
<evidence type="ECO:0000313" key="2">
    <source>
        <dbReference type="EMBL" id="CAL8098652.1"/>
    </source>
</evidence>
<evidence type="ECO:0000256" key="1">
    <source>
        <dbReference type="SAM" id="Phobius"/>
    </source>
</evidence>
<dbReference type="EMBL" id="CAXLJM020000030">
    <property type="protein sequence ID" value="CAL8098652.1"/>
    <property type="molecule type" value="Genomic_DNA"/>
</dbReference>
<reference evidence="2 3" key="1">
    <citation type="submission" date="2024-08" db="EMBL/GenBank/DDBJ databases">
        <authorList>
            <person name="Cucini C."/>
            <person name="Frati F."/>
        </authorList>
    </citation>
    <scope>NUCLEOTIDE SEQUENCE [LARGE SCALE GENOMIC DNA]</scope>
</reference>
<gene>
    <name evidence="2" type="ORF">ODALV1_LOCUS10012</name>
</gene>
<keyword evidence="1" id="KW-1133">Transmembrane helix</keyword>
<organism evidence="2 3">
    <name type="scientific">Orchesella dallaii</name>
    <dbReference type="NCBI Taxonomy" id="48710"/>
    <lineage>
        <taxon>Eukaryota</taxon>
        <taxon>Metazoa</taxon>
        <taxon>Ecdysozoa</taxon>
        <taxon>Arthropoda</taxon>
        <taxon>Hexapoda</taxon>
        <taxon>Collembola</taxon>
        <taxon>Entomobryomorpha</taxon>
        <taxon>Entomobryoidea</taxon>
        <taxon>Orchesellidae</taxon>
        <taxon>Orchesellinae</taxon>
        <taxon>Orchesella</taxon>
    </lineage>
</organism>